<comment type="caution">
    <text evidence="2">The sequence shown here is derived from an EMBL/GenBank/DDBJ whole genome shotgun (WGS) entry which is preliminary data.</text>
</comment>
<dbReference type="Gene3D" id="3.30.710.10">
    <property type="entry name" value="Potassium Channel Kv1.1, Chain A"/>
    <property type="match status" value="1"/>
</dbReference>
<dbReference type="AlphaFoldDB" id="A0A8S0VQ90"/>
<name>A0A8S0VQ90_CYCAE</name>
<dbReference type="PROSITE" id="PS50097">
    <property type="entry name" value="BTB"/>
    <property type="match status" value="1"/>
</dbReference>
<dbReference type="InterPro" id="IPR000210">
    <property type="entry name" value="BTB/POZ_dom"/>
</dbReference>
<accession>A0A8S0VQ90</accession>
<dbReference type="SUPFAM" id="SSF54695">
    <property type="entry name" value="POZ domain"/>
    <property type="match status" value="1"/>
</dbReference>
<evidence type="ECO:0000313" key="2">
    <source>
        <dbReference type="EMBL" id="CAA7259145.1"/>
    </source>
</evidence>
<protein>
    <recommendedName>
        <fullName evidence="1">BTB domain-containing protein</fullName>
    </recommendedName>
</protein>
<dbReference type="InterPro" id="IPR011333">
    <property type="entry name" value="SKP1/BTB/POZ_sf"/>
</dbReference>
<dbReference type="CDD" id="cd18186">
    <property type="entry name" value="BTB_POZ_ZBTB_KLHL-like"/>
    <property type="match status" value="1"/>
</dbReference>
<dbReference type="Pfam" id="PF00651">
    <property type="entry name" value="BTB"/>
    <property type="match status" value="1"/>
</dbReference>
<feature type="domain" description="BTB" evidence="1">
    <location>
        <begin position="92"/>
        <end position="152"/>
    </location>
</feature>
<evidence type="ECO:0000259" key="1">
    <source>
        <dbReference type="PROSITE" id="PS50097"/>
    </source>
</evidence>
<dbReference type="EMBL" id="CACVBS010000013">
    <property type="protein sequence ID" value="CAA7259145.1"/>
    <property type="molecule type" value="Genomic_DNA"/>
</dbReference>
<keyword evidence="3" id="KW-1185">Reference proteome</keyword>
<dbReference type="SMART" id="SM00225">
    <property type="entry name" value="BTB"/>
    <property type="match status" value="1"/>
</dbReference>
<organism evidence="2 3">
    <name type="scientific">Cyclocybe aegerita</name>
    <name type="common">Black poplar mushroom</name>
    <name type="synonym">Agrocybe aegerita</name>
    <dbReference type="NCBI Taxonomy" id="1973307"/>
    <lineage>
        <taxon>Eukaryota</taxon>
        <taxon>Fungi</taxon>
        <taxon>Dikarya</taxon>
        <taxon>Basidiomycota</taxon>
        <taxon>Agaricomycotina</taxon>
        <taxon>Agaricomycetes</taxon>
        <taxon>Agaricomycetidae</taxon>
        <taxon>Agaricales</taxon>
        <taxon>Agaricineae</taxon>
        <taxon>Bolbitiaceae</taxon>
        <taxon>Cyclocybe</taxon>
    </lineage>
</organism>
<evidence type="ECO:0000313" key="3">
    <source>
        <dbReference type="Proteomes" id="UP000467700"/>
    </source>
</evidence>
<gene>
    <name evidence="2" type="ORF">AAE3_LOCUS1416</name>
</gene>
<sequence length="355" mass="40502">MQKERPYDSWKWDRAHRLRLCKLMTKRKLGGMFNQSYPARFGICHHHPMASCATSALSSAFSTMQLETDEDLGRTDSLSTLNYHLDFASNDGNVVLAAKDAKLYFRVHAFTLKTASGFFRTMFALPQQDNQPSDIVYLDEDADVLASLLRMLCGLSFPEIPSLDMLQSLLFAAEKYDMPGPMSLMRMYLLTQSLGLDPIRLYALARRYEWDHESKVLSSDTLTLNLFDEKHHPSLRTLSTDALLDLVVLHRSRRDGLRKCLNEAPFVTGDPSTCIQCHALITNETWRELKHRIVAEMDERPLGDTVLDSGLSTWPEAIACWRAACRTETCKRLLYDKTETIRVVKECIEGLPRTV</sequence>
<proteinExistence type="predicted"/>
<dbReference type="Proteomes" id="UP000467700">
    <property type="component" value="Unassembled WGS sequence"/>
</dbReference>
<dbReference type="OrthoDB" id="3238622at2759"/>
<reference evidence="2 3" key="1">
    <citation type="submission" date="2020-01" db="EMBL/GenBank/DDBJ databases">
        <authorList>
            <person name="Gupta K D."/>
        </authorList>
    </citation>
    <scope>NUCLEOTIDE SEQUENCE [LARGE SCALE GENOMIC DNA]</scope>
</reference>